<dbReference type="AlphaFoldDB" id="A0A9P9FEG2"/>
<keyword evidence="1" id="KW-0812">Transmembrane</keyword>
<accession>A0A9P9FEG2</accession>
<evidence type="ECO:0000313" key="3">
    <source>
        <dbReference type="Proteomes" id="UP000717696"/>
    </source>
</evidence>
<keyword evidence="3" id="KW-1185">Reference proteome</keyword>
<feature type="transmembrane region" description="Helical" evidence="1">
    <location>
        <begin position="12"/>
        <end position="33"/>
    </location>
</feature>
<keyword evidence="1" id="KW-1133">Transmembrane helix</keyword>
<feature type="transmembrane region" description="Helical" evidence="1">
    <location>
        <begin position="207"/>
        <end position="224"/>
    </location>
</feature>
<name>A0A9P9FEG2_9HYPO</name>
<comment type="caution">
    <text evidence="2">The sequence shown here is derived from an EMBL/GenBank/DDBJ whole genome shotgun (WGS) entry which is preliminary data.</text>
</comment>
<dbReference type="Proteomes" id="UP000717696">
    <property type="component" value="Unassembled WGS sequence"/>
</dbReference>
<feature type="transmembrane region" description="Helical" evidence="1">
    <location>
        <begin position="152"/>
        <end position="176"/>
    </location>
</feature>
<proteinExistence type="predicted"/>
<organism evidence="2 3">
    <name type="scientific">Dactylonectria estremocensis</name>
    <dbReference type="NCBI Taxonomy" id="1079267"/>
    <lineage>
        <taxon>Eukaryota</taxon>
        <taxon>Fungi</taxon>
        <taxon>Dikarya</taxon>
        <taxon>Ascomycota</taxon>
        <taxon>Pezizomycotina</taxon>
        <taxon>Sordariomycetes</taxon>
        <taxon>Hypocreomycetidae</taxon>
        <taxon>Hypocreales</taxon>
        <taxon>Nectriaceae</taxon>
        <taxon>Dactylonectria</taxon>
    </lineage>
</organism>
<protein>
    <submittedName>
        <fullName evidence="2">Uncharacterized protein</fullName>
    </submittedName>
</protein>
<dbReference type="EMBL" id="JAGMUU010000002">
    <property type="protein sequence ID" value="KAH7160386.1"/>
    <property type="molecule type" value="Genomic_DNA"/>
</dbReference>
<reference evidence="2" key="1">
    <citation type="journal article" date="2021" name="Nat. Commun.">
        <title>Genetic determinants of endophytism in the Arabidopsis root mycobiome.</title>
        <authorList>
            <person name="Mesny F."/>
            <person name="Miyauchi S."/>
            <person name="Thiergart T."/>
            <person name="Pickel B."/>
            <person name="Atanasova L."/>
            <person name="Karlsson M."/>
            <person name="Huettel B."/>
            <person name="Barry K.W."/>
            <person name="Haridas S."/>
            <person name="Chen C."/>
            <person name="Bauer D."/>
            <person name="Andreopoulos W."/>
            <person name="Pangilinan J."/>
            <person name="LaButti K."/>
            <person name="Riley R."/>
            <person name="Lipzen A."/>
            <person name="Clum A."/>
            <person name="Drula E."/>
            <person name="Henrissat B."/>
            <person name="Kohler A."/>
            <person name="Grigoriev I.V."/>
            <person name="Martin F.M."/>
            <person name="Hacquard S."/>
        </authorList>
    </citation>
    <scope>NUCLEOTIDE SEQUENCE</scope>
    <source>
        <strain evidence="2">MPI-CAGE-AT-0021</strain>
    </source>
</reference>
<evidence type="ECO:0000313" key="2">
    <source>
        <dbReference type="EMBL" id="KAH7160386.1"/>
    </source>
</evidence>
<gene>
    <name evidence="2" type="ORF">B0J13DRAFT_127597</name>
</gene>
<dbReference type="OrthoDB" id="2126185at2759"/>
<keyword evidence="1" id="KW-0472">Membrane</keyword>
<evidence type="ECO:0000256" key="1">
    <source>
        <dbReference type="SAM" id="Phobius"/>
    </source>
</evidence>
<feature type="transmembrane region" description="Helical" evidence="1">
    <location>
        <begin position="54"/>
        <end position="73"/>
    </location>
</feature>
<feature type="transmembrane region" description="Helical" evidence="1">
    <location>
        <begin position="121"/>
        <end position="140"/>
    </location>
</feature>
<sequence length="329" mass="36488">MDDISTTNTRPIAILAGYMATAAGLTAWCISIIRKRGPVVGLSAYEKSRRRTAVAVFGILATLSLATTWYHMFRFFQWSYLQWAASRPLDDPTALYLGRWLRDTGLFRQAWASTLETRPRAWWSTQIFGFCANWSVMLAAQSKKRNIPHLWAFMLLGQVVAISFASNLSFLAFTVYDAAGQSHAVTGDEKDKAPTPKSTTPASSSTSFWWLVILGVNVSVAVFIPELYDHPRFMQFLLLPHILAFGPLIVNSLSPGQVPPHLLNQPPLLLKLSTMALLLVSASHKVLAEGGNLDLVISTLHQHPAVSSVGWDVICCWVSFVAWHVFGQE</sequence>